<dbReference type="RefSeq" id="WP_072719169.1">
    <property type="nucleotide sequence ID" value="NZ_LN889800.1"/>
</dbReference>
<dbReference type="InterPro" id="IPR001680">
    <property type="entry name" value="WD40_rpt"/>
</dbReference>
<dbReference type="CDD" id="cd00200">
    <property type="entry name" value="WD40"/>
    <property type="match status" value="2"/>
</dbReference>
<dbReference type="InterPro" id="IPR020472">
    <property type="entry name" value="WD40_PAC1"/>
</dbReference>
<dbReference type="PANTHER" id="PTHR44019:SF8">
    <property type="entry name" value="POC1 CENTRIOLAR PROTEIN HOMOLOG"/>
    <property type="match status" value="1"/>
</dbReference>
<dbReference type="PROSITE" id="PS00678">
    <property type="entry name" value="WD_REPEATS_1"/>
    <property type="match status" value="3"/>
</dbReference>
<keyword evidence="6" id="KW-1185">Reference proteome</keyword>
<dbReference type="SMART" id="SM00320">
    <property type="entry name" value="WD40"/>
    <property type="match status" value="14"/>
</dbReference>
<evidence type="ECO:0000313" key="6">
    <source>
        <dbReference type="Proteomes" id="UP000184315"/>
    </source>
</evidence>
<feature type="repeat" description="WD" evidence="3">
    <location>
        <begin position="644"/>
        <end position="675"/>
    </location>
</feature>
<keyword evidence="2" id="KW-0677">Repeat</keyword>
<evidence type="ECO:0000256" key="3">
    <source>
        <dbReference type="PROSITE-ProRule" id="PRU00221"/>
    </source>
</evidence>
<dbReference type="InterPro" id="IPR027417">
    <property type="entry name" value="P-loop_NTPase"/>
</dbReference>
<dbReference type="PROSITE" id="PS50294">
    <property type="entry name" value="WD_REPEATS_REGION"/>
    <property type="match status" value="14"/>
</dbReference>
<feature type="repeat" description="WD" evidence="3">
    <location>
        <begin position="1054"/>
        <end position="1096"/>
    </location>
</feature>
<protein>
    <submittedName>
        <fullName evidence="5">WD-40 repeat protein</fullName>
    </submittedName>
</protein>
<keyword evidence="4" id="KW-0472">Membrane</keyword>
<dbReference type="PANTHER" id="PTHR44019">
    <property type="entry name" value="WD REPEAT-CONTAINING PROTEIN 55"/>
    <property type="match status" value="1"/>
</dbReference>
<feature type="repeat" description="WD" evidence="3">
    <location>
        <begin position="603"/>
        <end position="635"/>
    </location>
</feature>
<reference evidence="6" key="1">
    <citation type="submission" date="2015-10" db="EMBL/GenBank/DDBJ databases">
        <authorList>
            <person name="Regsiter A."/>
            <person name="william w."/>
        </authorList>
    </citation>
    <scope>NUCLEOTIDE SEQUENCE [LARGE SCALE GENOMIC DNA]</scope>
</reference>
<dbReference type="Gene3D" id="2.130.10.10">
    <property type="entry name" value="YVTN repeat-like/Quinoprotein amine dehydrogenase"/>
    <property type="match status" value="4"/>
</dbReference>
<feature type="repeat" description="WD" evidence="3">
    <location>
        <begin position="808"/>
        <end position="843"/>
    </location>
</feature>
<dbReference type="Proteomes" id="UP000184315">
    <property type="component" value="Unassembled WGS sequence"/>
</dbReference>
<dbReference type="Pfam" id="PF00400">
    <property type="entry name" value="WD40"/>
    <property type="match status" value="14"/>
</dbReference>
<gene>
    <name evidence="5" type="ORF">PL9214480030</name>
</gene>
<dbReference type="InterPro" id="IPR019775">
    <property type="entry name" value="WD40_repeat_CS"/>
</dbReference>
<feature type="repeat" description="WD" evidence="3">
    <location>
        <begin position="931"/>
        <end position="962"/>
    </location>
</feature>
<dbReference type="Pfam" id="PF14516">
    <property type="entry name" value="AAA_35"/>
    <property type="match status" value="1"/>
</dbReference>
<sequence>MLTQYQVGGSLHNNDPTYVVRSCDHELYHALKAGEFCYVFNSRQMGKSSLMVRTKHQLETEGYCCAVIDLTQIGSQDTTPLQWYKGIMMDLLRGLGCFGKLNFKTWWQEQEGISLVQKLNEFFKFLLIEQFPEQNLCIFIDEIDNLLSLNFPIDDFFALIRACYNQRAVNCEYKRLTFALFGVATPSDLIADKTRTPFNIGTAIHLTGFTLEEAAPLAEGLFGVFEQPQVILQEVLNWTNGQPFLTQKLLNLLLNHPQKSDCRVQNSSTLWIKKIVRSQMIEKWESQDEPEHLRTIRDRLIHNLKNAGRLLGIYQRILQETEIEANDSREQIELFLSGLIIKSQGYLKVRNLIYQDVFNLGWVQQQLAKLRPYSQTFDAWIASGQQDESRLLRGQALKDAQHWALGKSLSDLDYQFLAASQDCDRQEVQLALEAERSKAIEAQLVEQQKRLIQEKKSTEHQKILLFLVSFALVLVGILSIAVYQQYQLATISATRAKISEIQALASSSKGLFASNQKFDALLEAIRSQQKLKQLENVDITTKNQVNSALRRAVYGVEEYNRLSGHKSGILDVNFSPNGQFIASASSDGTIKLWHPDGSLWKNIKADQAIVWSVKFSPDSSILASGSDDTILKLWNQDGILLKTFQGHQAAITNVAFSPDGQKIASASLDGTVKLWAVDGTLLKTFSAHGQAVLAVTFSPDGQRIVSGSTDNTIKLWNLDGMLVNTFRGHNASVMTVAFSPDGQRIVSGSADNTIKLWNLDGIVLNTLRGHEATVWTVKFSPDGEMIGSASWDKTLKIWDHNGSLLTTLKGNEATLWAMAFSPNSLVIASGSGDSIVKLWKINSPFLRILSKHTASVWGVAFSPDNSVIASASWDKTVNLWNREGILLKTLSGHQSAVLRVVFSPNGQTLATSGSDGTIKLWSRDGVLRKTLTGHRAMIFGLAFSPDGQMIVSGSLDKTIKLWTANGSLLKTLKSGNSGFWSVAISPDSQMIVAGTGEGTVKIWNRQGTLLKTIKSHPVVIWILAFSPDGQILATGSADHTVKLWKLDGTLLKTLSAHNAAVWGIAFNPAGVSLPLGLGQTIATSSVDNTVKIWKLDGTLLVTLEGYASGIRSIAFSQDGKTLASASDDNSVILWNMERALNVDLLQYACDWVKDYLQTNIDVKESDRSLCKQIKH</sequence>
<feature type="repeat" description="WD" evidence="3">
    <location>
        <begin position="972"/>
        <end position="1004"/>
    </location>
</feature>
<feature type="repeat" description="WD" evidence="3">
    <location>
        <begin position="849"/>
        <end position="881"/>
    </location>
</feature>
<dbReference type="AlphaFoldDB" id="A0A1J1LJR0"/>
<evidence type="ECO:0000256" key="1">
    <source>
        <dbReference type="ARBA" id="ARBA00022574"/>
    </source>
</evidence>
<proteinExistence type="predicted"/>
<evidence type="ECO:0000256" key="2">
    <source>
        <dbReference type="ARBA" id="ARBA00022737"/>
    </source>
</evidence>
<dbReference type="SUPFAM" id="SSF50978">
    <property type="entry name" value="WD40 repeat-like"/>
    <property type="match status" value="2"/>
</dbReference>
<accession>A0A1J1LJR0</accession>
<keyword evidence="4" id="KW-0812">Transmembrane</keyword>
<feature type="repeat" description="WD" evidence="3">
    <location>
        <begin position="890"/>
        <end position="922"/>
    </location>
</feature>
<organism evidence="5 6">
    <name type="scientific">Planktothrix tepida PCC 9214</name>
    <dbReference type="NCBI Taxonomy" id="671072"/>
    <lineage>
        <taxon>Bacteria</taxon>
        <taxon>Bacillati</taxon>
        <taxon>Cyanobacteriota</taxon>
        <taxon>Cyanophyceae</taxon>
        <taxon>Oscillatoriophycideae</taxon>
        <taxon>Oscillatoriales</taxon>
        <taxon>Microcoleaceae</taxon>
        <taxon>Planktothrix</taxon>
    </lineage>
</organism>
<dbReference type="EMBL" id="CZDF01000153">
    <property type="protein sequence ID" value="CUR32422.1"/>
    <property type="molecule type" value="Genomic_DNA"/>
</dbReference>
<evidence type="ECO:0000256" key="4">
    <source>
        <dbReference type="SAM" id="Phobius"/>
    </source>
</evidence>
<feature type="repeat" description="WD" evidence="3">
    <location>
        <begin position="685"/>
        <end position="719"/>
    </location>
</feature>
<feature type="repeat" description="WD" evidence="3">
    <location>
        <begin position="562"/>
        <end position="593"/>
    </location>
</feature>
<dbReference type="STRING" id="671072.PL9214480030"/>
<dbReference type="SUPFAM" id="SSF52540">
    <property type="entry name" value="P-loop containing nucleoside triphosphate hydrolases"/>
    <property type="match status" value="1"/>
</dbReference>
<feature type="repeat" description="WD" evidence="3">
    <location>
        <begin position="1013"/>
        <end position="1047"/>
    </location>
</feature>
<name>A0A1J1LJR0_9CYAN</name>
<dbReference type="Gene3D" id="3.40.50.300">
    <property type="entry name" value="P-loop containing nucleotide triphosphate hydrolases"/>
    <property type="match status" value="1"/>
</dbReference>
<keyword evidence="1 3" id="KW-0853">WD repeat</keyword>
<dbReference type="InterPro" id="IPR050505">
    <property type="entry name" value="WDR55/POC1"/>
</dbReference>
<dbReference type="OrthoDB" id="434800at2"/>
<feature type="repeat" description="WD" evidence="3">
    <location>
        <begin position="1103"/>
        <end position="1144"/>
    </location>
</feature>
<feature type="repeat" description="WD" evidence="3">
    <location>
        <begin position="767"/>
        <end position="799"/>
    </location>
</feature>
<keyword evidence="4" id="KW-1133">Transmembrane helix</keyword>
<feature type="repeat" description="WD" evidence="3">
    <location>
        <begin position="726"/>
        <end position="760"/>
    </location>
</feature>
<evidence type="ECO:0000313" key="5">
    <source>
        <dbReference type="EMBL" id="CUR32422.1"/>
    </source>
</evidence>
<feature type="transmembrane region" description="Helical" evidence="4">
    <location>
        <begin position="463"/>
        <end position="483"/>
    </location>
</feature>
<dbReference type="PRINTS" id="PR00320">
    <property type="entry name" value="GPROTEINBRPT"/>
</dbReference>
<dbReference type="InterPro" id="IPR036322">
    <property type="entry name" value="WD40_repeat_dom_sf"/>
</dbReference>
<dbReference type="InterPro" id="IPR015943">
    <property type="entry name" value="WD40/YVTN_repeat-like_dom_sf"/>
</dbReference>
<dbReference type="PROSITE" id="PS50082">
    <property type="entry name" value="WD_REPEATS_2"/>
    <property type="match status" value="14"/>
</dbReference>